<feature type="active site" description="Cysteine sulfenic acid (-SOH) intermediate" evidence="3">
    <location>
        <position position="56"/>
    </location>
</feature>
<dbReference type="RefSeq" id="WP_104389188.1">
    <property type="nucleotide sequence ID" value="NZ_PGEM01000158.1"/>
</dbReference>
<dbReference type="InterPro" id="IPR036249">
    <property type="entry name" value="Thioredoxin-like_sf"/>
</dbReference>
<gene>
    <name evidence="6" type="ORF">CUN59_18285</name>
</gene>
<dbReference type="CDD" id="cd03013">
    <property type="entry name" value="PRX5_like"/>
    <property type="match status" value="1"/>
</dbReference>
<dbReference type="EMBL" id="PGEM01000158">
    <property type="protein sequence ID" value="PPJ61902.1"/>
    <property type="molecule type" value="Genomic_DNA"/>
</dbReference>
<dbReference type="Gene3D" id="3.40.30.10">
    <property type="entry name" value="Glutaredoxin"/>
    <property type="match status" value="1"/>
</dbReference>
<keyword evidence="1 4" id="KW-0575">Peroxidase</keyword>
<keyword evidence="2 4" id="KW-0560">Oxidoreductase</keyword>
<dbReference type="OrthoDB" id="9800621at2"/>
<evidence type="ECO:0000256" key="2">
    <source>
        <dbReference type="ARBA" id="ARBA00023002"/>
    </source>
</evidence>
<proteinExistence type="inferred from homology"/>
<comment type="similarity">
    <text evidence="4">Belongs to the peroxiredoxin family. Prx5 subfamily.</text>
</comment>
<evidence type="ECO:0000256" key="1">
    <source>
        <dbReference type="ARBA" id="ARBA00022559"/>
    </source>
</evidence>
<protein>
    <recommendedName>
        <fullName evidence="4">Glutathione-dependent peroxiredoxin</fullName>
        <ecNumber evidence="4">1.11.1.27</ecNumber>
    </recommendedName>
</protein>
<dbReference type="PANTHER" id="PTHR10430:SF16">
    <property type="entry name" value="PEROXIREDOXIN-5, MITOCHONDRIAL"/>
    <property type="match status" value="1"/>
</dbReference>
<dbReference type="GO" id="GO:0042744">
    <property type="term" value="P:hydrogen peroxide catabolic process"/>
    <property type="evidence" value="ECO:0007669"/>
    <property type="project" value="TreeGrafter"/>
</dbReference>
<dbReference type="GO" id="GO:0008379">
    <property type="term" value="F:thioredoxin peroxidase activity"/>
    <property type="evidence" value="ECO:0007669"/>
    <property type="project" value="InterPro"/>
</dbReference>
<evidence type="ECO:0000256" key="3">
    <source>
        <dbReference type="PIRSR" id="PIRSR637944-1"/>
    </source>
</evidence>
<dbReference type="InterPro" id="IPR013766">
    <property type="entry name" value="Thioredoxin_domain"/>
</dbReference>
<name>A0A2S6CQC4_9CYAN</name>
<evidence type="ECO:0000256" key="4">
    <source>
        <dbReference type="RuleBase" id="RU366011"/>
    </source>
</evidence>
<comment type="function">
    <text evidence="4">Thiol-specific peroxidase that catalyzes the reduction of hydrogen peroxide and organic hydroperoxides to water and alcohols, respectively. Plays a role in cell protection against oxidative stress by detoxifying peroxides.</text>
</comment>
<dbReference type="Proteomes" id="UP000239589">
    <property type="component" value="Unassembled WGS sequence"/>
</dbReference>
<dbReference type="PANTHER" id="PTHR10430">
    <property type="entry name" value="PEROXIREDOXIN"/>
    <property type="match status" value="1"/>
</dbReference>
<sequence length="190" mass="21218">MTAITHVPNVVFKTRVRDESIGGPNPYTWKDLTTQEIFAGKKVVLFALPGAFTPTCSSTHLPRYEELYAEFKAQGVDQIICLSVNDAFVMFQWGKQQGSKNVFLLPDGSGEFTRKMGMLVDKSNIGFGMRSWRYAMVVNNCEIEKMFIEPGFEDNCPTDPFEVSDADTVLAYLKGVERPAEVAPRLAFVG</sequence>
<dbReference type="InterPro" id="IPR037944">
    <property type="entry name" value="PRX5-like"/>
</dbReference>
<evidence type="ECO:0000313" key="6">
    <source>
        <dbReference type="EMBL" id="PPJ61902.1"/>
    </source>
</evidence>
<dbReference type="EC" id="1.11.1.27" evidence="4"/>
<comment type="catalytic activity">
    <reaction evidence="4">
        <text>a hydroperoxide + 2 glutathione = an alcohol + glutathione disulfide + H2O</text>
        <dbReference type="Rhea" id="RHEA:62632"/>
        <dbReference type="ChEBI" id="CHEBI:15377"/>
        <dbReference type="ChEBI" id="CHEBI:30879"/>
        <dbReference type="ChEBI" id="CHEBI:35924"/>
        <dbReference type="ChEBI" id="CHEBI:57925"/>
        <dbReference type="ChEBI" id="CHEBI:58297"/>
        <dbReference type="EC" id="1.11.1.27"/>
    </reaction>
</comment>
<dbReference type="SUPFAM" id="SSF52833">
    <property type="entry name" value="Thioredoxin-like"/>
    <property type="match status" value="1"/>
</dbReference>
<comment type="caution">
    <text evidence="6">The sequence shown here is derived from an EMBL/GenBank/DDBJ whole genome shotgun (WGS) entry which is preliminary data.</text>
</comment>
<evidence type="ECO:0000259" key="5">
    <source>
        <dbReference type="PROSITE" id="PS51352"/>
    </source>
</evidence>
<feature type="domain" description="Thioredoxin" evidence="5">
    <location>
        <begin position="1"/>
        <end position="153"/>
    </location>
</feature>
<reference evidence="6 7" key="1">
    <citation type="submission" date="2018-02" db="EMBL/GenBank/DDBJ databases">
        <title>Discovery of a pederin family compound in a non-symbiotic bloom-forming cyanobacterium.</title>
        <authorList>
            <person name="Kust A."/>
            <person name="Mares J."/>
            <person name="Jokela J."/>
            <person name="Urajova P."/>
            <person name="Hajek J."/>
            <person name="Saurav K."/>
            <person name="Voracova K."/>
            <person name="Fewer D.P."/>
            <person name="Haapaniemi E."/>
            <person name="Permi P."/>
            <person name="Rehakova K."/>
            <person name="Sivonen K."/>
            <person name="Hrouzek P."/>
        </authorList>
    </citation>
    <scope>NUCLEOTIDE SEQUENCE [LARGE SCALE GENOMIC DNA]</scope>
    <source>
        <strain evidence="6 7">CHARLIE-1</strain>
    </source>
</reference>
<keyword evidence="4" id="KW-0676">Redox-active center</keyword>
<organism evidence="6 7">
    <name type="scientific">Cuspidothrix issatschenkoi CHARLIE-1</name>
    <dbReference type="NCBI Taxonomy" id="2052836"/>
    <lineage>
        <taxon>Bacteria</taxon>
        <taxon>Bacillati</taxon>
        <taxon>Cyanobacteriota</taxon>
        <taxon>Cyanophyceae</taxon>
        <taxon>Nostocales</taxon>
        <taxon>Aphanizomenonaceae</taxon>
        <taxon>Cuspidothrix</taxon>
    </lineage>
</organism>
<keyword evidence="7" id="KW-1185">Reference proteome</keyword>
<dbReference type="PROSITE" id="PS51352">
    <property type="entry name" value="THIOREDOXIN_2"/>
    <property type="match status" value="1"/>
</dbReference>
<accession>A0A2S6CQC4</accession>
<dbReference type="GO" id="GO:0005737">
    <property type="term" value="C:cytoplasm"/>
    <property type="evidence" value="ECO:0007669"/>
    <property type="project" value="TreeGrafter"/>
</dbReference>
<keyword evidence="4" id="KW-0049">Antioxidant</keyword>
<dbReference type="Pfam" id="PF08534">
    <property type="entry name" value="Redoxin"/>
    <property type="match status" value="1"/>
</dbReference>
<dbReference type="GO" id="GO:0034599">
    <property type="term" value="P:cellular response to oxidative stress"/>
    <property type="evidence" value="ECO:0007669"/>
    <property type="project" value="InterPro"/>
</dbReference>
<dbReference type="InterPro" id="IPR013740">
    <property type="entry name" value="Redoxin"/>
</dbReference>
<evidence type="ECO:0000313" key="7">
    <source>
        <dbReference type="Proteomes" id="UP000239589"/>
    </source>
</evidence>
<dbReference type="GO" id="GO:0045454">
    <property type="term" value="P:cell redox homeostasis"/>
    <property type="evidence" value="ECO:0007669"/>
    <property type="project" value="TreeGrafter"/>
</dbReference>
<dbReference type="AlphaFoldDB" id="A0A2S6CQC4"/>